<proteinExistence type="predicted"/>
<keyword evidence="2" id="KW-1185">Reference proteome</keyword>
<dbReference type="PANTHER" id="PTHR34709:SF36">
    <property type="entry name" value="FBD DOMAIN-CONTAINING PROTEIN"/>
    <property type="match status" value="1"/>
</dbReference>
<dbReference type="PANTHER" id="PTHR34709">
    <property type="entry name" value="OS10G0396666 PROTEIN"/>
    <property type="match status" value="1"/>
</dbReference>
<dbReference type="InterPro" id="IPR055312">
    <property type="entry name" value="FBL15-like"/>
</dbReference>
<gene>
    <name evidence="1" type="ORF">U9M48_015534</name>
</gene>
<dbReference type="SUPFAM" id="SSF81383">
    <property type="entry name" value="F-box domain"/>
    <property type="match status" value="1"/>
</dbReference>
<dbReference type="EMBL" id="CP144747">
    <property type="protein sequence ID" value="WVZ66291.1"/>
    <property type="molecule type" value="Genomic_DNA"/>
</dbReference>
<dbReference type="Proteomes" id="UP001341281">
    <property type="component" value="Chromosome 03"/>
</dbReference>
<evidence type="ECO:0000313" key="2">
    <source>
        <dbReference type="Proteomes" id="UP001341281"/>
    </source>
</evidence>
<sequence length="516" mass="57552">MLANAVSRAAELRRSPRLLNLNCFQTYSVRPPRRHMEMESSRPGPAADLDRISGLPDELLVTILAGLRSAAAAARTSVLSHRWRRVWTKIPDLIFLDDSTPDTVDAAIAAYTAPVMERFAVGLEDLSRPVDAARAAAWLRFAASRAPREVHVLLPCKEPPTLPEEEEVEEELEVPVLESTLWLDASFVYDFRLRLPAAGAGSFAELRILSISFGRVSGADLSRVVTAQCPCLRVLELALLDVDGDISIRSDTLGRLALRAVGHENRLDVVAPNLEWLQVHGCNYVDARISAPILTEVEWDDGYDPARHRFIDTGRRLHRLAVTQWTQMPPLLERFDVADELSLHLTIPPLPGAYSIFLENTRKLPQSKVLTVGLKVMAHSIGSSLLHLLRKCGGITKLKIEFIHVDAPIVSLCKQFGCSCIQLEMLRTDNVTLDSLEELEFHSFTGSDEDIDLVKLLLMCKKTLEKMVINVADDLSLSEVVQKKIQSFLHPSTILEMGGPSSHQRDVCQCKDHDWY</sequence>
<organism evidence="1 2">
    <name type="scientific">Paspalum notatum var. saurae</name>
    <dbReference type="NCBI Taxonomy" id="547442"/>
    <lineage>
        <taxon>Eukaryota</taxon>
        <taxon>Viridiplantae</taxon>
        <taxon>Streptophyta</taxon>
        <taxon>Embryophyta</taxon>
        <taxon>Tracheophyta</taxon>
        <taxon>Spermatophyta</taxon>
        <taxon>Magnoliopsida</taxon>
        <taxon>Liliopsida</taxon>
        <taxon>Poales</taxon>
        <taxon>Poaceae</taxon>
        <taxon>PACMAD clade</taxon>
        <taxon>Panicoideae</taxon>
        <taxon>Andropogonodae</taxon>
        <taxon>Paspaleae</taxon>
        <taxon>Paspalinae</taxon>
        <taxon>Paspalum</taxon>
    </lineage>
</organism>
<dbReference type="InterPro" id="IPR036047">
    <property type="entry name" value="F-box-like_dom_sf"/>
</dbReference>
<name>A0AAQ3WM57_PASNO</name>
<dbReference type="AlphaFoldDB" id="A0AAQ3WM57"/>
<reference evidence="1 2" key="1">
    <citation type="submission" date="2024-02" db="EMBL/GenBank/DDBJ databases">
        <title>High-quality chromosome-scale genome assembly of Pensacola bahiagrass (Paspalum notatum Flugge var. saurae).</title>
        <authorList>
            <person name="Vega J.M."/>
            <person name="Podio M."/>
            <person name="Orjuela J."/>
            <person name="Siena L.A."/>
            <person name="Pessino S.C."/>
            <person name="Combes M.C."/>
            <person name="Mariac C."/>
            <person name="Albertini E."/>
            <person name="Pupilli F."/>
            <person name="Ortiz J.P.A."/>
            <person name="Leblanc O."/>
        </authorList>
    </citation>
    <scope>NUCLEOTIDE SEQUENCE [LARGE SCALE GENOMIC DNA]</scope>
    <source>
        <strain evidence="1">R1</strain>
        <tissue evidence="1">Leaf</tissue>
    </source>
</reference>
<evidence type="ECO:0000313" key="1">
    <source>
        <dbReference type="EMBL" id="WVZ66291.1"/>
    </source>
</evidence>
<evidence type="ECO:0008006" key="3">
    <source>
        <dbReference type="Google" id="ProtNLM"/>
    </source>
</evidence>
<protein>
    <recommendedName>
        <fullName evidence="3">F-box domain-containing protein</fullName>
    </recommendedName>
</protein>
<accession>A0AAQ3WM57</accession>